<sequence>MERLILDTGVLFAIERRKVALDDALADGDDPAITAVTAAELLLGVELADNTNRLARQSFVDTVLATVPVEEYTVDVARAHARLLAHVRKTGQPRGAHDLIIAATALTSARTVVTYDKRACFDDLPGVRVRWL</sequence>
<dbReference type="PANTHER" id="PTHR33653">
    <property type="entry name" value="RIBONUCLEASE VAPC2"/>
    <property type="match status" value="1"/>
</dbReference>
<comment type="similarity">
    <text evidence="7 8">Belongs to the PINc/VapC protein family.</text>
</comment>
<keyword evidence="2 8" id="KW-1277">Toxin-antitoxin system</keyword>
<dbReference type="AlphaFoldDB" id="A0A7H8N7S4"/>
<keyword evidence="4 8" id="KW-0479">Metal-binding</keyword>
<dbReference type="EMBL" id="CP054929">
    <property type="protein sequence ID" value="QKW50475.1"/>
    <property type="molecule type" value="Genomic_DNA"/>
</dbReference>
<name>A0A7H8N7S4_9ACTN</name>
<keyword evidence="6 8" id="KW-0460">Magnesium</keyword>
<keyword evidence="3 8" id="KW-0540">Nuclease</keyword>
<dbReference type="GO" id="GO:0004540">
    <property type="term" value="F:RNA nuclease activity"/>
    <property type="evidence" value="ECO:0007669"/>
    <property type="project" value="InterPro"/>
</dbReference>
<keyword evidence="11" id="KW-1185">Reference proteome</keyword>
<dbReference type="GO" id="GO:0000287">
    <property type="term" value="F:magnesium ion binding"/>
    <property type="evidence" value="ECO:0007669"/>
    <property type="project" value="UniProtKB-UniRule"/>
</dbReference>
<evidence type="ECO:0000313" key="11">
    <source>
        <dbReference type="Proteomes" id="UP000509303"/>
    </source>
</evidence>
<proteinExistence type="inferred from homology"/>
<dbReference type="InterPro" id="IPR002716">
    <property type="entry name" value="PIN_dom"/>
</dbReference>
<dbReference type="InterPro" id="IPR022907">
    <property type="entry name" value="VapC_family"/>
</dbReference>
<evidence type="ECO:0000256" key="8">
    <source>
        <dbReference type="HAMAP-Rule" id="MF_00265"/>
    </source>
</evidence>
<keyword evidence="5 8" id="KW-0378">Hydrolase</keyword>
<comment type="function">
    <text evidence="8">Toxic component of a toxin-antitoxin (TA) system. An RNase.</text>
</comment>
<dbReference type="PANTHER" id="PTHR33653:SF1">
    <property type="entry name" value="RIBONUCLEASE VAPC2"/>
    <property type="match status" value="1"/>
</dbReference>
<comment type="cofactor">
    <cofactor evidence="1 8">
        <name>Mg(2+)</name>
        <dbReference type="ChEBI" id="CHEBI:18420"/>
    </cofactor>
</comment>
<dbReference type="Gene3D" id="3.40.50.1010">
    <property type="entry name" value="5'-nuclease"/>
    <property type="match status" value="1"/>
</dbReference>
<dbReference type="HAMAP" id="MF_00265">
    <property type="entry name" value="VapC_Nob1"/>
    <property type="match status" value="1"/>
</dbReference>
<evidence type="ECO:0000256" key="1">
    <source>
        <dbReference type="ARBA" id="ARBA00001946"/>
    </source>
</evidence>
<feature type="binding site" evidence="8">
    <location>
        <position position="98"/>
    </location>
    <ligand>
        <name>Mg(2+)</name>
        <dbReference type="ChEBI" id="CHEBI:18420"/>
    </ligand>
</feature>
<dbReference type="InterPro" id="IPR029060">
    <property type="entry name" value="PIN-like_dom_sf"/>
</dbReference>
<organism evidence="10 11">
    <name type="scientific">Streptomyces buecherae</name>
    <dbReference type="NCBI Taxonomy" id="2763006"/>
    <lineage>
        <taxon>Bacteria</taxon>
        <taxon>Bacillati</taxon>
        <taxon>Actinomycetota</taxon>
        <taxon>Actinomycetes</taxon>
        <taxon>Kitasatosporales</taxon>
        <taxon>Streptomycetaceae</taxon>
        <taxon>Streptomyces</taxon>
    </lineage>
</organism>
<dbReference type="Pfam" id="PF01850">
    <property type="entry name" value="PIN"/>
    <property type="match status" value="1"/>
</dbReference>
<accession>A0A7H8N7S4</accession>
<evidence type="ECO:0000256" key="7">
    <source>
        <dbReference type="ARBA" id="ARBA00038093"/>
    </source>
</evidence>
<dbReference type="EC" id="3.1.-.-" evidence="8"/>
<protein>
    <recommendedName>
        <fullName evidence="8">Ribonuclease VapC</fullName>
        <shortName evidence="8">RNase VapC</shortName>
        <ecNumber evidence="8">3.1.-.-</ecNumber>
    </recommendedName>
    <alternativeName>
        <fullName evidence="8">Toxin VapC</fullName>
    </alternativeName>
</protein>
<dbReference type="RefSeq" id="WP_176162211.1">
    <property type="nucleotide sequence ID" value="NZ_CP054929.1"/>
</dbReference>
<evidence type="ECO:0000259" key="9">
    <source>
        <dbReference type="Pfam" id="PF01850"/>
    </source>
</evidence>
<feature type="domain" description="PIN" evidence="9">
    <location>
        <begin position="5"/>
        <end position="124"/>
    </location>
</feature>
<evidence type="ECO:0000256" key="4">
    <source>
        <dbReference type="ARBA" id="ARBA00022723"/>
    </source>
</evidence>
<dbReference type="SUPFAM" id="SSF88723">
    <property type="entry name" value="PIN domain-like"/>
    <property type="match status" value="1"/>
</dbReference>
<keyword evidence="8" id="KW-0800">Toxin</keyword>
<dbReference type="Proteomes" id="UP000509303">
    <property type="component" value="Chromosome"/>
</dbReference>
<evidence type="ECO:0000256" key="5">
    <source>
        <dbReference type="ARBA" id="ARBA00022801"/>
    </source>
</evidence>
<gene>
    <name evidence="8" type="primary">vapC</name>
    <name evidence="10" type="ORF">HUT08_14100</name>
</gene>
<dbReference type="InterPro" id="IPR050556">
    <property type="entry name" value="Type_II_TA_system_RNase"/>
</dbReference>
<feature type="binding site" evidence="8">
    <location>
        <position position="7"/>
    </location>
    <ligand>
        <name>Mg(2+)</name>
        <dbReference type="ChEBI" id="CHEBI:18420"/>
    </ligand>
</feature>
<evidence type="ECO:0000313" key="10">
    <source>
        <dbReference type="EMBL" id="QKW50475.1"/>
    </source>
</evidence>
<dbReference type="GO" id="GO:0016787">
    <property type="term" value="F:hydrolase activity"/>
    <property type="evidence" value="ECO:0007669"/>
    <property type="project" value="UniProtKB-KW"/>
</dbReference>
<evidence type="ECO:0000256" key="2">
    <source>
        <dbReference type="ARBA" id="ARBA00022649"/>
    </source>
</evidence>
<reference evidence="10 11" key="1">
    <citation type="submission" date="2020-06" db="EMBL/GenBank/DDBJ databases">
        <title>Genome mining for natural products.</title>
        <authorList>
            <person name="Zhang B."/>
            <person name="Shi J."/>
            <person name="Ge H."/>
        </authorList>
    </citation>
    <scope>NUCLEOTIDE SEQUENCE [LARGE SCALE GENOMIC DNA]</scope>
    <source>
        <strain evidence="10 11">NA00687</strain>
    </source>
</reference>
<evidence type="ECO:0000256" key="3">
    <source>
        <dbReference type="ARBA" id="ARBA00022722"/>
    </source>
</evidence>
<evidence type="ECO:0000256" key="6">
    <source>
        <dbReference type="ARBA" id="ARBA00022842"/>
    </source>
</evidence>
<dbReference type="GO" id="GO:0090729">
    <property type="term" value="F:toxin activity"/>
    <property type="evidence" value="ECO:0007669"/>
    <property type="project" value="UniProtKB-KW"/>
</dbReference>